<feature type="compositionally biased region" description="Low complexity" evidence="10">
    <location>
        <begin position="106"/>
        <end position="121"/>
    </location>
</feature>
<keyword evidence="4" id="KW-1003">Cell membrane</keyword>
<gene>
    <name evidence="13" type="ORF">SAMN04488068_2372</name>
</gene>
<dbReference type="RefSeq" id="WP_139250261.1">
    <property type="nucleotide sequence ID" value="NZ_FQWZ01000005.1"/>
</dbReference>
<protein>
    <submittedName>
        <fullName evidence="13">Protein TonB</fullName>
    </submittedName>
</protein>
<feature type="region of interest" description="Disordered" evidence="10">
    <location>
        <begin position="71"/>
        <end position="167"/>
    </location>
</feature>
<feature type="domain" description="TonB C-terminal" evidence="12">
    <location>
        <begin position="175"/>
        <end position="268"/>
    </location>
</feature>
<dbReference type="OrthoDB" id="7068473at2"/>
<dbReference type="GO" id="GO:0015031">
    <property type="term" value="P:protein transport"/>
    <property type="evidence" value="ECO:0007669"/>
    <property type="project" value="UniProtKB-KW"/>
</dbReference>
<evidence type="ECO:0000256" key="4">
    <source>
        <dbReference type="ARBA" id="ARBA00022475"/>
    </source>
</evidence>
<evidence type="ECO:0000256" key="5">
    <source>
        <dbReference type="ARBA" id="ARBA00022519"/>
    </source>
</evidence>
<feature type="compositionally biased region" description="Low complexity" evidence="10">
    <location>
        <begin position="128"/>
        <end position="154"/>
    </location>
</feature>
<evidence type="ECO:0000256" key="2">
    <source>
        <dbReference type="ARBA" id="ARBA00006555"/>
    </source>
</evidence>
<proteinExistence type="inferred from homology"/>
<evidence type="ECO:0000256" key="7">
    <source>
        <dbReference type="ARBA" id="ARBA00022927"/>
    </source>
</evidence>
<sequence>MAFAASAPSGFAAPGTAPRRPSIAGLTLVVLLHVAVVLLLLQHSERAPVARDREPVSERLMTVFTIAAPTAADIRPATPPAMPARPDRPKPIVRRSKPTPSPPKPTALTAPAPVALAAPATAEPPPADVAASDTPAPPASTSAAAAPASREPAPGEIGAQRTTLSDGETDRLARQYAGVISRTISSSQKWPLMSRQHGETGTAWVRLKLARDGRVIDATLIRPTGYPRLDEEARAVIFRIGRFMPVPSRLRPDQEYLLLDQPMRFGPA</sequence>
<evidence type="ECO:0000256" key="10">
    <source>
        <dbReference type="SAM" id="MobiDB-lite"/>
    </source>
</evidence>
<evidence type="ECO:0000256" key="9">
    <source>
        <dbReference type="ARBA" id="ARBA00023136"/>
    </source>
</evidence>
<dbReference type="AlphaFoldDB" id="A0A1M5PYD5"/>
<dbReference type="InterPro" id="IPR006260">
    <property type="entry name" value="TonB/TolA_C"/>
</dbReference>
<dbReference type="STRING" id="490188.SAMN04488068_2372"/>
<evidence type="ECO:0000256" key="11">
    <source>
        <dbReference type="SAM" id="Phobius"/>
    </source>
</evidence>
<keyword evidence="5" id="KW-0997">Cell inner membrane</keyword>
<dbReference type="InterPro" id="IPR051045">
    <property type="entry name" value="TonB-dependent_transducer"/>
</dbReference>
<dbReference type="GO" id="GO:0098797">
    <property type="term" value="C:plasma membrane protein complex"/>
    <property type="evidence" value="ECO:0007669"/>
    <property type="project" value="TreeGrafter"/>
</dbReference>
<dbReference type="PANTHER" id="PTHR33446">
    <property type="entry name" value="PROTEIN TONB-RELATED"/>
    <property type="match status" value="1"/>
</dbReference>
<dbReference type="SUPFAM" id="SSF74653">
    <property type="entry name" value="TolA/TonB C-terminal domain"/>
    <property type="match status" value="1"/>
</dbReference>
<dbReference type="NCBIfam" id="TIGR01352">
    <property type="entry name" value="tonB_Cterm"/>
    <property type="match status" value="1"/>
</dbReference>
<evidence type="ECO:0000256" key="3">
    <source>
        <dbReference type="ARBA" id="ARBA00022448"/>
    </source>
</evidence>
<evidence type="ECO:0000256" key="6">
    <source>
        <dbReference type="ARBA" id="ARBA00022692"/>
    </source>
</evidence>
<evidence type="ECO:0000256" key="8">
    <source>
        <dbReference type="ARBA" id="ARBA00022989"/>
    </source>
</evidence>
<keyword evidence="8 11" id="KW-1133">Transmembrane helix</keyword>
<keyword evidence="7" id="KW-0653">Protein transport</keyword>
<keyword evidence="3" id="KW-0813">Transport</keyword>
<dbReference type="InterPro" id="IPR037682">
    <property type="entry name" value="TonB_C"/>
</dbReference>
<dbReference type="Proteomes" id="UP000199758">
    <property type="component" value="Unassembled WGS sequence"/>
</dbReference>
<dbReference type="GO" id="GO:0055085">
    <property type="term" value="P:transmembrane transport"/>
    <property type="evidence" value="ECO:0007669"/>
    <property type="project" value="InterPro"/>
</dbReference>
<dbReference type="GO" id="GO:0031992">
    <property type="term" value="F:energy transducer activity"/>
    <property type="evidence" value="ECO:0007669"/>
    <property type="project" value="TreeGrafter"/>
</dbReference>
<dbReference type="PANTHER" id="PTHR33446:SF2">
    <property type="entry name" value="PROTEIN TONB"/>
    <property type="match status" value="1"/>
</dbReference>
<keyword evidence="14" id="KW-1185">Reference proteome</keyword>
<evidence type="ECO:0000313" key="14">
    <source>
        <dbReference type="Proteomes" id="UP000199758"/>
    </source>
</evidence>
<evidence type="ECO:0000259" key="12">
    <source>
        <dbReference type="PROSITE" id="PS52015"/>
    </source>
</evidence>
<dbReference type="PROSITE" id="PS52015">
    <property type="entry name" value="TONB_CTD"/>
    <property type="match status" value="1"/>
</dbReference>
<evidence type="ECO:0000256" key="1">
    <source>
        <dbReference type="ARBA" id="ARBA00004383"/>
    </source>
</evidence>
<name>A0A1M5PYD5_9GAMM</name>
<keyword evidence="9 11" id="KW-0472">Membrane</keyword>
<comment type="similarity">
    <text evidence="2">Belongs to the TonB family.</text>
</comment>
<organism evidence="13 14">
    <name type="scientific">Hydrocarboniphaga daqingensis</name>
    <dbReference type="NCBI Taxonomy" id="490188"/>
    <lineage>
        <taxon>Bacteria</taxon>
        <taxon>Pseudomonadati</taxon>
        <taxon>Pseudomonadota</taxon>
        <taxon>Gammaproteobacteria</taxon>
        <taxon>Nevskiales</taxon>
        <taxon>Nevskiaceae</taxon>
        <taxon>Hydrocarboniphaga</taxon>
    </lineage>
</organism>
<dbReference type="Gene3D" id="3.30.1150.10">
    <property type="match status" value="1"/>
</dbReference>
<evidence type="ECO:0000313" key="13">
    <source>
        <dbReference type="EMBL" id="SHH06469.1"/>
    </source>
</evidence>
<reference evidence="13 14" key="1">
    <citation type="submission" date="2016-11" db="EMBL/GenBank/DDBJ databases">
        <authorList>
            <person name="Jaros S."/>
            <person name="Januszkiewicz K."/>
            <person name="Wedrychowicz H."/>
        </authorList>
    </citation>
    <scope>NUCLEOTIDE SEQUENCE [LARGE SCALE GENOMIC DNA]</scope>
    <source>
        <strain evidence="13 14">CGMCC 1.7049</strain>
    </source>
</reference>
<dbReference type="Pfam" id="PF03544">
    <property type="entry name" value="TonB_C"/>
    <property type="match status" value="1"/>
</dbReference>
<dbReference type="EMBL" id="FQWZ01000005">
    <property type="protein sequence ID" value="SHH06469.1"/>
    <property type="molecule type" value="Genomic_DNA"/>
</dbReference>
<feature type="transmembrane region" description="Helical" evidence="11">
    <location>
        <begin position="22"/>
        <end position="41"/>
    </location>
</feature>
<keyword evidence="6 11" id="KW-0812">Transmembrane</keyword>
<comment type="subcellular location">
    <subcellularLocation>
        <location evidence="1">Cell inner membrane</location>
        <topology evidence="1">Single-pass membrane protein</topology>
        <orientation evidence="1">Periplasmic side</orientation>
    </subcellularLocation>
</comment>
<accession>A0A1M5PYD5</accession>